<reference evidence="3 4" key="1">
    <citation type="submission" date="2021-11" db="EMBL/GenBank/DDBJ databases">
        <title>Draft genome sequence of Paenibacillus profundus YoMME, a new Gram-positive bacteria with exoelectrogenic properties.</title>
        <authorList>
            <person name="Hubenova Y."/>
            <person name="Hubenova E."/>
            <person name="Manasiev Y."/>
            <person name="Peykov S."/>
            <person name="Mitov M."/>
        </authorList>
    </citation>
    <scope>NUCLEOTIDE SEQUENCE [LARGE SCALE GENOMIC DNA]</scope>
    <source>
        <strain evidence="3 4">YoMME</strain>
    </source>
</reference>
<evidence type="ECO:0000313" key="3">
    <source>
        <dbReference type="EMBL" id="MCE5172194.1"/>
    </source>
</evidence>
<feature type="compositionally biased region" description="Basic and acidic residues" evidence="1">
    <location>
        <begin position="116"/>
        <end position="152"/>
    </location>
</feature>
<name>A0ABS8YRF5_9BACL</name>
<feature type="compositionally biased region" description="Polar residues" evidence="1">
    <location>
        <begin position="47"/>
        <end position="58"/>
    </location>
</feature>
<evidence type="ECO:0000256" key="2">
    <source>
        <dbReference type="SAM" id="SignalP"/>
    </source>
</evidence>
<keyword evidence="3" id="KW-0378">Hydrolase</keyword>
<dbReference type="GO" id="GO:0006508">
    <property type="term" value="P:proteolysis"/>
    <property type="evidence" value="ECO:0007669"/>
    <property type="project" value="UniProtKB-KW"/>
</dbReference>
<dbReference type="Proteomes" id="UP001199916">
    <property type="component" value="Unassembled WGS sequence"/>
</dbReference>
<dbReference type="RefSeq" id="WP_233698441.1">
    <property type="nucleotide sequence ID" value="NZ_JAJNBZ010000025.1"/>
</dbReference>
<feature type="region of interest" description="Disordered" evidence="1">
    <location>
        <begin position="47"/>
        <end position="68"/>
    </location>
</feature>
<accession>A0ABS8YRF5</accession>
<dbReference type="GO" id="GO:0008233">
    <property type="term" value="F:peptidase activity"/>
    <property type="evidence" value="ECO:0007669"/>
    <property type="project" value="UniProtKB-KW"/>
</dbReference>
<keyword evidence="3" id="KW-0645">Protease</keyword>
<feature type="compositionally biased region" description="Basic and acidic residues" evidence="1">
    <location>
        <begin position="59"/>
        <end position="68"/>
    </location>
</feature>
<feature type="region of interest" description="Disordered" evidence="1">
    <location>
        <begin position="116"/>
        <end position="170"/>
    </location>
</feature>
<gene>
    <name evidence="3" type="ORF">LQV63_23220</name>
</gene>
<evidence type="ECO:0000256" key="1">
    <source>
        <dbReference type="SAM" id="MobiDB-lite"/>
    </source>
</evidence>
<keyword evidence="4" id="KW-1185">Reference proteome</keyword>
<dbReference type="EMBL" id="JAJNBZ010000025">
    <property type="protein sequence ID" value="MCE5172194.1"/>
    <property type="molecule type" value="Genomic_DNA"/>
</dbReference>
<evidence type="ECO:0000313" key="4">
    <source>
        <dbReference type="Proteomes" id="UP001199916"/>
    </source>
</evidence>
<organism evidence="3 4">
    <name type="scientific">Paenibacillus profundus</name>
    <dbReference type="NCBI Taxonomy" id="1173085"/>
    <lineage>
        <taxon>Bacteria</taxon>
        <taxon>Bacillati</taxon>
        <taxon>Bacillota</taxon>
        <taxon>Bacilli</taxon>
        <taxon>Bacillales</taxon>
        <taxon>Paenibacillaceae</taxon>
        <taxon>Paenibacillus</taxon>
    </lineage>
</organism>
<feature type="signal peptide" evidence="2">
    <location>
        <begin position="1"/>
        <end position="24"/>
    </location>
</feature>
<comment type="caution">
    <text evidence="3">The sequence shown here is derived from an EMBL/GenBank/DDBJ whole genome shotgun (WGS) entry which is preliminary data.</text>
</comment>
<keyword evidence="2" id="KW-0732">Signal</keyword>
<feature type="chain" id="PRO_5046819578" evidence="2">
    <location>
        <begin position="25"/>
        <end position="170"/>
    </location>
</feature>
<proteinExistence type="predicted"/>
<feature type="compositionally biased region" description="Basic and acidic residues" evidence="1">
    <location>
        <begin position="160"/>
        <end position="170"/>
    </location>
</feature>
<sequence length="170" mass="19355">MKRTSTVIAWTSLMMLLLASPAAAQGEKGLNGADWKLIGDTSLTAVKQAESTKPAESTKQAESETDKELEKIHTQMKELRSEMKELREKKLQLMAKKHGIQTEGKSREQIRQELKAKLGEKGQMFHEKHRDDGERVERRMERLKQEAEKRGISTEGLSPDELKAKLRESK</sequence>
<protein>
    <submittedName>
        <fullName evidence="3">Serine protease</fullName>
    </submittedName>
</protein>